<dbReference type="GO" id="GO:0005886">
    <property type="term" value="C:plasma membrane"/>
    <property type="evidence" value="ECO:0007669"/>
    <property type="project" value="UniProtKB-SubCell"/>
</dbReference>
<keyword evidence="5 7" id="KW-1133">Transmembrane helix</keyword>
<dbReference type="Gene3D" id="1.10.3720.10">
    <property type="entry name" value="MetI-like"/>
    <property type="match status" value="1"/>
</dbReference>
<reference evidence="9" key="2">
    <citation type="submission" date="2021-09" db="EMBL/GenBank/DDBJ databases">
        <authorList>
            <person name="Gilroy R."/>
        </authorList>
    </citation>
    <scope>NUCLEOTIDE SEQUENCE</scope>
    <source>
        <strain evidence="9">ChiBcec21-2208</strain>
    </source>
</reference>
<feature type="transmembrane region" description="Helical" evidence="7">
    <location>
        <begin position="197"/>
        <end position="219"/>
    </location>
</feature>
<dbReference type="Proteomes" id="UP000782880">
    <property type="component" value="Unassembled WGS sequence"/>
</dbReference>
<feature type="transmembrane region" description="Helical" evidence="7">
    <location>
        <begin position="257"/>
        <end position="278"/>
    </location>
</feature>
<feature type="transmembrane region" description="Helical" evidence="7">
    <location>
        <begin position="70"/>
        <end position="91"/>
    </location>
</feature>
<dbReference type="EMBL" id="DYVE01000263">
    <property type="protein sequence ID" value="HJG29014.1"/>
    <property type="molecule type" value="Genomic_DNA"/>
</dbReference>
<dbReference type="PROSITE" id="PS50928">
    <property type="entry name" value="ABC_TM1"/>
    <property type="match status" value="1"/>
</dbReference>
<accession>A0A921ILH5</accession>
<evidence type="ECO:0000256" key="4">
    <source>
        <dbReference type="ARBA" id="ARBA00022692"/>
    </source>
</evidence>
<evidence type="ECO:0000256" key="2">
    <source>
        <dbReference type="ARBA" id="ARBA00022448"/>
    </source>
</evidence>
<dbReference type="InterPro" id="IPR051393">
    <property type="entry name" value="ABC_transporter_permease"/>
</dbReference>
<comment type="subcellular location">
    <subcellularLocation>
        <location evidence="1 7">Cell membrane</location>
        <topology evidence="1 7">Multi-pass membrane protein</topology>
    </subcellularLocation>
</comment>
<feature type="transmembrane region" description="Helical" evidence="7">
    <location>
        <begin position="154"/>
        <end position="176"/>
    </location>
</feature>
<dbReference type="GO" id="GO:0055085">
    <property type="term" value="P:transmembrane transport"/>
    <property type="evidence" value="ECO:0007669"/>
    <property type="project" value="InterPro"/>
</dbReference>
<evidence type="ECO:0000313" key="9">
    <source>
        <dbReference type="EMBL" id="HJG29014.1"/>
    </source>
</evidence>
<dbReference type="PANTHER" id="PTHR30193">
    <property type="entry name" value="ABC TRANSPORTER PERMEASE PROTEIN"/>
    <property type="match status" value="1"/>
</dbReference>
<feature type="transmembrane region" description="Helical" evidence="7">
    <location>
        <begin position="103"/>
        <end position="124"/>
    </location>
</feature>
<evidence type="ECO:0000256" key="7">
    <source>
        <dbReference type="RuleBase" id="RU363032"/>
    </source>
</evidence>
<dbReference type="InterPro" id="IPR035906">
    <property type="entry name" value="MetI-like_sf"/>
</dbReference>
<keyword evidence="3" id="KW-1003">Cell membrane</keyword>
<reference evidence="9" key="1">
    <citation type="journal article" date="2021" name="PeerJ">
        <title>Extensive microbial diversity within the chicken gut microbiome revealed by metagenomics and culture.</title>
        <authorList>
            <person name="Gilroy R."/>
            <person name="Ravi A."/>
            <person name="Getino M."/>
            <person name="Pursley I."/>
            <person name="Horton D.L."/>
            <person name="Alikhan N.F."/>
            <person name="Baker D."/>
            <person name="Gharbi K."/>
            <person name="Hall N."/>
            <person name="Watson M."/>
            <person name="Adriaenssens E.M."/>
            <person name="Foster-Nyarko E."/>
            <person name="Jarju S."/>
            <person name="Secka A."/>
            <person name="Antonio M."/>
            <person name="Oren A."/>
            <person name="Chaudhuri R.R."/>
            <person name="La Ragione R."/>
            <person name="Hildebrand F."/>
            <person name="Pallen M.J."/>
        </authorList>
    </citation>
    <scope>NUCLEOTIDE SEQUENCE</scope>
    <source>
        <strain evidence="9">ChiBcec21-2208</strain>
    </source>
</reference>
<dbReference type="AlphaFoldDB" id="A0A921ILH5"/>
<keyword evidence="6 7" id="KW-0472">Membrane</keyword>
<evidence type="ECO:0000256" key="5">
    <source>
        <dbReference type="ARBA" id="ARBA00022989"/>
    </source>
</evidence>
<evidence type="ECO:0000256" key="3">
    <source>
        <dbReference type="ARBA" id="ARBA00022475"/>
    </source>
</evidence>
<comment type="caution">
    <text evidence="9">The sequence shown here is derived from an EMBL/GenBank/DDBJ whole genome shotgun (WGS) entry which is preliminary data.</text>
</comment>
<protein>
    <submittedName>
        <fullName evidence="9">Sugar ABC transporter permease</fullName>
    </submittedName>
</protein>
<dbReference type="InterPro" id="IPR000515">
    <property type="entry name" value="MetI-like"/>
</dbReference>
<evidence type="ECO:0000313" key="10">
    <source>
        <dbReference type="Proteomes" id="UP000782880"/>
    </source>
</evidence>
<sequence length="289" mass="33086">MKKRRRWINFFYVPAVVFMSLFVVWPLIKGFSVSFYQWNGYSARMKPVGFENYVKLFSDRFFISSFWNTILYGVGSCLLQNVFGLLIAVFLNSKFKGRHIVRTIVYLPTMISGLVMGYIMYFFVQYNHGIFNDLLKLFGVEPIDWLRDANRGKLIITLINSWQFVGGPMVIYIAGLQNIPQMYYDAAEIDGASPRKRFFHVTVPLLLPAMSTAVVTNLIGGLKLHDVIVALTSGGPAQKTHSLSTYISYEYFTAEKAGYASAIGIFLFAFIFVTSTLLNRFFHSREVEY</sequence>
<organism evidence="9 10">
    <name type="scientific">Subdoligranulum variabile</name>
    <dbReference type="NCBI Taxonomy" id="214851"/>
    <lineage>
        <taxon>Bacteria</taxon>
        <taxon>Bacillati</taxon>
        <taxon>Bacillota</taxon>
        <taxon>Clostridia</taxon>
        <taxon>Eubacteriales</taxon>
        <taxon>Oscillospiraceae</taxon>
        <taxon>Subdoligranulum</taxon>
    </lineage>
</organism>
<feature type="transmembrane region" description="Helical" evidence="7">
    <location>
        <begin position="7"/>
        <end position="28"/>
    </location>
</feature>
<gene>
    <name evidence="9" type="ORF">K8V20_10295</name>
</gene>
<feature type="domain" description="ABC transmembrane type-1" evidence="8">
    <location>
        <begin position="66"/>
        <end position="278"/>
    </location>
</feature>
<evidence type="ECO:0000256" key="6">
    <source>
        <dbReference type="ARBA" id="ARBA00023136"/>
    </source>
</evidence>
<dbReference type="PANTHER" id="PTHR30193:SF37">
    <property type="entry name" value="INNER MEMBRANE ABC TRANSPORTER PERMEASE PROTEIN YCJO"/>
    <property type="match status" value="1"/>
</dbReference>
<comment type="similarity">
    <text evidence="7">Belongs to the binding-protein-dependent transport system permease family.</text>
</comment>
<keyword evidence="2 7" id="KW-0813">Transport</keyword>
<proteinExistence type="inferred from homology"/>
<dbReference type="SUPFAM" id="SSF161098">
    <property type="entry name" value="MetI-like"/>
    <property type="match status" value="1"/>
</dbReference>
<dbReference type="Pfam" id="PF00528">
    <property type="entry name" value="BPD_transp_1"/>
    <property type="match status" value="1"/>
</dbReference>
<evidence type="ECO:0000259" key="8">
    <source>
        <dbReference type="PROSITE" id="PS50928"/>
    </source>
</evidence>
<name>A0A921ILH5_9FIRM</name>
<evidence type="ECO:0000256" key="1">
    <source>
        <dbReference type="ARBA" id="ARBA00004651"/>
    </source>
</evidence>
<keyword evidence="4 7" id="KW-0812">Transmembrane</keyword>
<dbReference type="CDD" id="cd06261">
    <property type="entry name" value="TM_PBP2"/>
    <property type="match status" value="1"/>
</dbReference>